<protein>
    <submittedName>
        <fullName evidence="1">Uncharacterized protein</fullName>
    </submittedName>
</protein>
<organism evidence="1 2">
    <name type="scientific">Ixodes persulcatus</name>
    <name type="common">Taiga tick</name>
    <dbReference type="NCBI Taxonomy" id="34615"/>
    <lineage>
        <taxon>Eukaryota</taxon>
        <taxon>Metazoa</taxon>
        <taxon>Ecdysozoa</taxon>
        <taxon>Arthropoda</taxon>
        <taxon>Chelicerata</taxon>
        <taxon>Arachnida</taxon>
        <taxon>Acari</taxon>
        <taxon>Parasitiformes</taxon>
        <taxon>Ixodida</taxon>
        <taxon>Ixodoidea</taxon>
        <taxon>Ixodidae</taxon>
        <taxon>Ixodinae</taxon>
        <taxon>Ixodes</taxon>
    </lineage>
</organism>
<reference evidence="1 2" key="1">
    <citation type="journal article" date="2020" name="Cell">
        <title>Large-Scale Comparative Analyses of Tick Genomes Elucidate Their Genetic Diversity and Vector Capacities.</title>
        <authorList>
            <consortium name="Tick Genome and Microbiome Consortium (TIGMIC)"/>
            <person name="Jia N."/>
            <person name="Wang J."/>
            <person name="Shi W."/>
            <person name="Du L."/>
            <person name="Sun Y."/>
            <person name="Zhan W."/>
            <person name="Jiang J.F."/>
            <person name="Wang Q."/>
            <person name="Zhang B."/>
            <person name="Ji P."/>
            <person name="Bell-Sakyi L."/>
            <person name="Cui X.M."/>
            <person name="Yuan T.T."/>
            <person name="Jiang B.G."/>
            <person name="Yang W.F."/>
            <person name="Lam T.T."/>
            <person name="Chang Q.C."/>
            <person name="Ding S.J."/>
            <person name="Wang X.J."/>
            <person name="Zhu J.G."/>
            <person name="Ruan X.D."/>
            <person name="Zhao L."/>
            <person name="Wei J.T."/>
            <person name="Ye R.Z."/>
            <person name="Que T.C."/>
            <person name="Du C.H."/>
            <person name="Zhou Y.H."/>
            <person name="Cheng J.X."/>
            <person name="Dai P.F."/>
            <person name="Guo W.B."/>
            <person name="Han X.H."/>
            <person name="Huang E.J."/>
            <person name="Li L.F."/>
            <person name="Wei W."/>
            <person name="Gao Y.C."/>
            <person name="Liu J.Z."/>
            <person name="Shao H.Z."/>
            <person name="Wang X."/>
            <person name="Wang C.C."/>
            <person name="Yang T.C."/>
            <person name="Huo Q.B."/>
            <person name="Li W."/>
            <person name="Chen H.Y."/>
            <person name="Chen S.E."/>
            <person name="Zhou L.G."/>
            <person name="Ni X.B."/>
            <person name="Tian J.H."/>
            <person name="Sheng Y."/>
            <person name="Liu T."/>
            <person name="Pan Y.S."/>
            <person name="Xia L.Y."/>
            <person name="Li J."/>
            <person name="Zhao F."/>
            <person name="Cao W.C."/>
        </authorList>
    </citation>
    <scope>NUCLEOTIDE SEQUENCE [LARGE SCALE GENOMIC DNA]</scope>
    <source>
        <strain evidence="1">Iper-2018</strain>
    </source>
</reference>
<comment type="caution">
    <text evidence="1">The sequence shown here is derived from an EMBL/GenBank/DDBJ whole genome shotgun (WGS) entry which is preliminary data.</text>
</comment>
<dbReference type="Proteomes" id="UP000805193">
    <property type="component" value="Unassembled WGS sequence"/>
</dbReference>
<accession>A0AC60PUI5</accession>
<name>A0AC60PUI5_IXOPE</name>
<keyword evidence="2" id="KW-1185">Reference proteome</keyword>
<gene>
    <name evidence="1" type="ORF">HPB47_028167</name>
</gene>
<sequence length="157" mass="17832">MGREVERPLRNSRAADGVVRIDGRFNAEAYCDIIENTLVPYVLDGSFPDVCFFLQQDRSPVHEARRVSAMLEASGIHQLEWPPNGADCNPIENIWGTMKKNLVKRHLSRASADSLFEAVNEEWNALRARPELVARLYESMPRRLQQVIAVEGNFTAH</sequence>
<evidence type="ECO:0000313" key="1">
    <source>
        <dbReference type="EMBL" id="KAG0424611.1"/>
    </source>
</evidence>
<proteinExistence type="predicted"/>
<dbReference type="EMBL" id="JABSTQ010009954">
    <property type="protein sequence ID" value="KAG0424611.1"/>
    <property type="molecule type" value="Genomic_DNA"/>
</dbReference>
<evidence type="ECO:0000313" key="2">
    <source>
        <dbReference type="Proteomes" id="UP000805193"/>
    </source>
</evidence>